<feature type="chain" id="PRO_5031197683" evidence="1">
    <location>
        <begin position="22"/>
        <end position="301"/>
    </location>
</feature>
<dbReference type="EMBL" id="HBKQ01030015">
    <property type="protein sequence ID" value="CAE2249214.1"/>
    <property type="molecule type" value="Transcribed_RNA"/>
</dbReference>
<reference evidence="2" key="1">
    <citation type="submission" date="2021-01" db="EMBL/GenBank/DDBJ databases">
        <authorList>
            <person name="Corre E."/>
            <person name="Pelletier E."/>
            <person name="Niang G."/>
            <person name="Scheremetjew M."/>
            <person name="Finn R."/>
            <person name="Kale V."/>
            <person name="Holt S."/>
            <person name="Cochrane G."/>
            <person name="Meng A."/>
            <person name="Brown T."/>
            <person name="Cohen L."/>
        </authorList>
    </citation>
    <scope>NUCLEOTIDE SEQUENCE</scope>
    <source>
        <strain evidence="2">Isolate 1302-5</strain>
    </source>
</reference>
<sequence length="301" mass="32942">MARFSLGVVVACLSAAGRTVAGHSTWGVTVPPRGGGISEYSNLCDTVKSSVVEKASQSIDGLRRSVVDEGAIVSEYGEKADEICNKALEEFAKSALDAQGDSSAASTYERKLEELEAVLDASLQVIYLRQLALLREKALQTYRANTRVTEASDYEAMLQADSQFVRGAEESTRKGSDWDFSSERSYLQSVMNDVAQTRKKLIDVQMKATEKQNVIMQVLQQQQQIIQQLQMQLYGQTSPWNVGMAYRIPDTNFNVQGSYQQGRTNLQLSCVPDEYAPMLGPNGFTNGVGPGNLGLSLNLSV</sequence>
<dbReference type="AlphaFoldDB" id="A0A7S4J3B5"/>
<evidence type="ECO:0000256" key="1">
    <source>
        <dbReference type="SAM" id="SignalP"/>
    </source>
</evidence>
<feature type="signal peptide" evidence="1">
    <location>
        <begin position="1"/>
        <end position="21"/>
    </location>
</feature>
<organism evidence="2">
    <name type="scientific">Odontella aurita</name>
    <dbReference type="NCBI Taxonomy" id="265563"/>
    <lineage>
        <taxon>Eukaryota</taxon>
        <taxon>Sar</taxon>
        <taxon>Stramenopiles</taxon>
        <taxon>Ochrophyta</taxon>
        <taxon>Bacillariophyta</taxon>
        <taxon>Mediophyceae</taxon>
        <taxon>Biddulphiophycidae</taxon>
        <taxon>Eupodiscales</taxon>
        <taxon>Odontellaceae</taxon>
        <taxon>Odontella</taxon>
    </lineage>
</organism>
<evidence type="ECO:0000313" key="2">
    <source>
        <dbReference type="EMBL" id="CAE2249214.1"/>
    </source>
</evidence>
<gene>
    <name evidence="2" type="ORF">OAUR00152_LOCUS20403</name>
</gene>
<accession>A0A7S4J3B5</accession>
<proteinExistence type="predicted"/>
<protein>
    <submittedName>
        <fullName evidence="2">Uncharacterized protein</fullName>
    </submittedName>
</protein>
<keyword evidence="1" id="KW-0732">Signal</keyword>
<name>A0A7S4J3B5_9STRA</name>